<evidence type="ECO:0000256" key="7">
    <source>
        <dbReference type="ARBA" id="ARBA00013120"/>
    </source>
</evidence>
<organism evidence="19">
    <name type="scientific">Pseudoalteromonas prydzensis</name>
    <dbReference type="NCBI Taxonomy" id="182141"/>
    <lineage>
        <taxon>Bacteria</taxon>
        <taxon>Pseudomonadati</taxon>
        <taxon>Pseudomonadota</taxon>
        <taxon>Gammaproteobacteria</taxon>
        <taxon>Alteromonadales</taxon>
        <taxon>Pseudoalteromonadaceae</taxon>
        <taxon>Pseudoalteromonas</taxon>
    </lineage>
</organism>
<dbReference type="Proteomes" id="UP000886188">
    <property type="component" value="Unassembled WGS sequence"/>
</dbReference>
<dbReference type="RefSeq" id="WP_304185801.1">
    <property type="nucleotide sequence ID" value="NZ_DRGM01000212.1"/>
</dbReference>
<dbReference type="UniPathway" id="UPA00034">
    <property type="reaction ID" value="UER00016"/>
</dbReference>
<keyword evidence="9 16" id="KW-0791">Threonine biosynthesis</keyword>
<evidence type="ECO:0000256" key="3">
    <source>
        <dbReference type="ARBA" id="ARBA00005076"/>
    </source>
</evidence>
<evidence type="ECO:0000256" key="1">
    <source>
        <dbReference type="ARBA" id="ARBA00002492"/>
    </source>
</evidence>
<name>A0A7V1GGY8_9GAMM</name>
<evidence type="ECO:0000259" key="18">
    <source>
        <dbReference type="SMART" id="SM00859"/>
    </source>
</evidence>
<feature type="binding site" evidence="16">
    <location>
        <position position="276"/>
    </location>
    <ligand>
        <name>substrate</name>
    </ligand>
</feature>
<keyword evidence="14 16" id="KW-0486">Methionine biosynthesis</keyword>
<dbReference type="GO" id="GO:0009089">
    <property type="term" value="P:lysine biosynthetic process via diaminopimelate"/>
    <property type="evidence" value="ECO:0007669"/>
    <property type="project" value="UniProtKB-UniRule"/>
</dbReference>
<feature type="binding site" evidence="16">
    <location>
        <position position="252"/>
    </location>
    <ligand>
        <name>phosphate</name>
        <dbReference type="ChEBI" id="CHEBI:43474"/>
    </ligand>
</feature>
<dbReference type="Pfam" id="PF02774">
    <property type="entry name" value="Semialdhyde_dhC"/>
    <property type="match status" value="1"/>
</dbReference>
<feature type="binding site" evidence="16">
    <location>
        <position position="359"/>
    </location>
    <ligand>
        <name>NADP(+)</name>
        <dbReference type="ChEBI" id="CHEBI:58349"/>
    </ligand>
</feature>
<dbReference type="GO" id="GO:0009088">
    <property type="term" value="P:threonine biosynthetic process"/>
    <property type="evidence" value="ECO:0007669"/>
    <property type="project" value="UniProtKB-UniRule"/>
</dbReference>
<dbReference type="InterPro" id="IPR036291">
    <property type="entry name" value="NAD(P)-bd_dom_sf"/>
</dbReference>
<evidence type="ECO:0000313" key="19">
    <source>
        <dbReference type="EMBL" id="HEA19194.1"/>
    </source>
</evidence>
<sequence>MTQTVEQTMKKVGLVGWRGMVGSVLLERMQQENDFANIDTTFFTTSQTGQLGPDLAGPAKPLLDAMDVESLAKMDIIITCQGGDYTKAVYPQLREAGWHGFWIDAASALRMSDDSIIVLDPVNKDVIEQGLQQGVKTYVGGNCTVSLMLLALGGLFEQDLIEWVSPMTYQAASGAGARNMKELIAQMGSIHASVADKLADPQAAILEIDKLVTQQIASSDLPQDQFGVPLAGSLIPWIDVPMPSGQSKEEWKAQVEANKILGSSKQPVPIDGLCVRIGAMRCHSQAMTIKLREDISVEKIEQILASHNEWVKVIPNERDITATDLTPVKVTGTLSIPVGRIRKLAMGPKYISAFTVGDQLLWGAAEPLRRMLRIIVDNKH</sequence>
<feature type="binding site" evidence="16">
    <location>
        <begin position="18"/>
        <end position="21"/>
    </location>
    <ligand>
        <name>NADP(+)</name>
        <dbReference type="ChEBI" id="CHEBI:58349"/>
    </ligand>
</feature>
<dbReference type="InterPro" id="IPR012280">
    <property type="entry name" value="Semialdhyde_DH_dimer_dom"/>
</dbReference>
<dbReference type="UniPathway" id="UPA00051">
    <property type="reaction ID" value="UER00464"/>
</dbReference>
<dbReference type="GO" id="GO:0004073">
    <property type="term" value="F:aspartate-semialdehyde dehydrogenase activity"/>
    <property type="evidence" value="ECO:0007669"/>
    <property type="project" value="UniProtKB-UniRule"/>
</dbReference>
<keyword evidence="12 16" id="KW-0560">Oxidoreductase</keyword>
<dbReference type="GO" id="GO:0046983">
    <property type="term" value="F:protein dimerization activity"/>
    <property type="evidence" value="ECO:0007669"/>
    <property type="project" value="InterPro"/>
</dbReference>
<dbReference type="EMBL" id="DRGM01000212">
    <property type="protein sequence ID" value="HEA19194.1"/>
    <property type="molecule type" value="Genomic_DNA"/>
</dbReference>
<comment type="subunit">
    <text evidence="6 16">Homodimer.</text>
</comment>
<comment type="caution">
    <text evidence="19">The sequence shown here is derived from an EMBL/GenBank/DDBJ whole genome shotgun (WGS) entry which is preliminary data.</text>
</comment>
<gene>
    <name evidence="16 19" type="primary">asd</name>
    <name evidence="19" type="ORF">ENH88_22620</name>
</gene>
<dbReference type="HAMAP" id="MF_02121">
    <property type="entry name" value="ASADH"/>
    <property type="match status" value="1"/>
</dbReference>
<dbReference type="EC" id="1.2.1.11" evidence="7 16"/>
<dbReference type="CDD" id="cd02314">
    <property type="entry name" value="VcASADH1_like_N"/>
    <property type="match status" value="1"/>
</dbReference>
<dbReference type="GO" id="GO:0009097">
    <property type="term" value="P:isoleucine biosynthetic process"/>
    <property type="evidence" value="ECO:0007669"/>
    <property type="project" value="InterPro"/>
</dbReference>
<dbReference type="GO" id="GO:0051287">
    <property type="term" value="F:NAD binding"/>
    <property type="evidence" value="ECO:0007669"/>
    <property type="project" value="InterPro"/>
</dbReference>
<dbReference type="GO" id="GO:0071266">
    <property type="term" value="P:'de novo' L-methionine biosynthetic process"/>
    <property type="evidence" value="ECO:0007669"/>
    <property type="project" value="UniProtKB-UniRule"/>
</dbReference>
<dbReference type="SMART" id="SM00859">
    <property type="entry name" value="Semialdhyde_dh"/>
    <property type="match status" value="1"/>
</dbReference>
<reference evidence="19" key="1">
    <citation type="journal article" date="2020" name="mSystems">
        <title>Genome- and Community-Level Interaction Insights into Carbon Utilization and Element Cycling Functions of Hydrothermarchaeota in Hydrothermal Sediment.</title>
        <authorList>
            <person name="Zhou Z."/>
            <person name="Liu Y."/>
            <person name="Xu W."/>
            <person name="Pan J."/>
            <person name="Luo Z.H."/>
            <person name="Li M."/>
        </authorList>
    </citation>
    <scope>NUCLEOTIDE SEQUENCE [LARGE SCALE GENOMIC DNA]</scope>
    <source>
        <strain evidence="19">HyVt-346</strain>
    </source>
</reference>
<evidence type="ECO:0000256" key="11">
    <source>
        <dbReference type="ARBA" id="ARBA00022915"/>
    </source>
</evidence>
<evidence type="ECO:0000256" key="15">
    <source>
        <dbReference type="ARBA" id="ARBA00047891"/>
    </source>
</evidence>
<feature type="binding site" evidence="16">
    <location>
        <position position="110"/>
    </location>
    <ligand>
        <name>phosphate</name>
        <dbReference type="ChEBI" id="CHEBI:43474"/>
    </ligand>
</feature>
<proteinExistence type="inferred from homology"/>
<evidence type="ECO:0000256" key="12">
    <source>
        <dbReference type="ARBA" id="ARBA00023002"/>
    </source>
</evidence>
<feature type="binding site" evidence="16">
    <location>
        <position position="170"/>
    </location>
    <ligand>
        <name>substrate</name>
    </ligand>
</feature>
<feature type="binding site" evidence="16">
    <location>
        <position position="249"/>
    </location>
    <ligand>
        <name>substrate</name>
    </ligand>
</feature>
<keyword evidence="11 16" id="KW-0220">Diaminopimelate biosynthesis</keyword>
<dbReference type="PANTHER" id="PTHR46278">
    <property type="entry name" value="DEHYDROGENASE, PUTATIVE-RELATED"/>
    <property type="match status" value="1"/>
</dbReference>
<dbReference type="InterPro" id="IPR011534">
    <property type="entry name" value="Asp_ADH_gamma-type"/>
</dbReference>
<protein>
    <recommendedName>
        <fullName evidence="7 16">Aspartate-semialdehyde dehydrogenase</fullName>
        <shortName evidence="16">ASA dehydrogenase</shortName>
        <shortName evidence="16">ASADH</shortName>
        <ecNumber evidence="7 16">1.2.1.11</ecNumber>
    </recommendedName>
    <alternativeName>
        <fullName evidence="16">Aspartate-beta-semialdehyde dehydrogenase</fullName>
    </alternativeName>
</protein>
<keyword evidence="8 16" id="KW-0028">Amino-acid biosynthesis</keyword>
<evidence type="ECO:0000256" key="14">
    <source>
        <dbReference type="ARBA" id="ARBA00023167"/>
    </source>
</evidence>
<dbReference type="GO" id="GO:0019877">
    <property type="term" value="P:diaminopimelate biosynthetic process"/>
    <property type="evidence" value="ECO:0007669"/>
    <property type="project" value="UniProtKB-UniRule"/>
</dbReference>
<comment type="catalytic activity">
    <reaction evidence="15 16">
        <text>L-aspartate 4-semialdehyde + phosphate + NADP(+) = 4-phospho-L-aspartate + NADPH + H(+)</text>
        <dbReference type="Rhea" id="RHEA:24284"/>
        <dbReference type="ChEBI" id="CHEBI:15378"/>
        <dbReference type="ChEBI" id="CHEBI:43474"/>
        <dbReference type="ChEBI" id="CHEBI:57535"/>
        <dbReference type="ChEBI" id="CHEBI:57783"/>
        <dbReference type="ChEBI" id="CHEBI:58349"/>
        <dbReference type="ChEBI" id="CHEBI:537519"/>
        <dbReference type="EC" id="1.2.1.11"/>
    </reaction>
</comment>
<evidence type="ECO:0000256" key="2">
    <source>
        <dbReference type="ARBA" id="ARBA00005021"/>
    </source>
</evidence>
<dbReference type="InterPro" id="IPR000534">
    <property type="entry name" value="Semialdehyde_DH_NAD-bd"/>
</dbReference>
<feature type="binding site" evidence="16">
    <location>
        <position position="81"/>
    </location>
    <ligand>
        <name>NADP(+)</name>
        <dbReference type="ChEBI" id="CHEBI:58349"/>
    </ligand>
</feature>
<dbReference type="PROSITE" id="PS01103">
    <property type="entry name" value="ASD"/>
    <property type="match status" value="1"/>
</dbReference>
<evidence type="ECO:0000256" key="5">
    <source>
        <dbReference type="ARBA" id="ARBA00010584"/>
    </source>
</evidence>
<dbReference type="Pfam" id="PF01118">
    <property type="entry name" value="Semialdhyde_dh"/>
    <property type="match status" value="1"/>
</dbReference>
<comment type="pathway">
    <text evidence="3 16">Amino-acid biosynthesis; L-lysine biosynthesis via DAP pathway; (S)-tetrahydrodipicolinate from L-aspartate: step 2/4.</text>
</comment>
<comment type="pathway">
    <text evidence="4 16">Amino-acid biosynthesis; L-threonine biosynthesis; L-threonine from L-aspartate: step 2/5.</text>
</comment>
<comment type="pathway">
    <text evidence="2 16">Amino-acid biosynthesis; L-methionine biosynthesis via de novo pathway; L-homoserine from L-aspartate: step 2/3.</text>
</comment>
<evidence type="ECO:0000256" key="6">
    <source>
        <dbReference type="ARBA" id="ARBA00011738"/>
    </source>
</evidence>
<feature type="domain" description="Semialdehyde dehydrogenase NAD-binding" evidence="18">
    <location>
        <begin position="11"/>
        <end position="130"/>
    </location>
</feature>
<feature type="active site" description="Proton acceptor" evidence="16 17">
    <location>
        <position position="283"/>
    </location>
</feature>
<comment type="function">
    <text evidence="1 16">Catalyzes the NADPH-dependent formation of L-aspartate-semialdehyde (L-ASA) by the reductive dephosphorylation of L-aspartyl-4-phosphate.</text>
</comment>
<dbReference type="Gene3D" id="3.30.360.10">
    <property type="entry name" value="Dihydrodipicolinate Reductase, domain 2"/>
    <property type="match status" value="1"/>
</dbReference>
<evidence type="ECO:0000256" key="10">
    <source>
        <dbReference type="ARBA" id="ARBA00022857"/>
    </source>
</evidence>
<feature type="active site" description="Acyl-thioester intermediate" evidence="16 17">
    <location>
        <position position="143"/>
    </location>
</feature>
<accession>A0A7V1GGY8</accession>
<evidence type="ECO:0000256" key="4">
    <source>
        <dbReference type="ARBA" id="ARBA00005097"/>
    </source>
</evidence>
<dbReference type="SUPFAM" id="SSF55347">
    <property type="entry name" value="Glyceraldehyde-3-phosphate dehydrogenase-like, C-terminal domain"/>
    <property type="match status" value="1"/>
</dbReference>
<comment type="caution">
    <text evidence="16">Lacks conserved residue(s) required for the propagation of feature annotation.</text>
</comment>
<keyword evidence="13 16" id="KW-0457">Lysine biosynthesis</keyword>
<dbReference type="GO" id="GO:0050661">
    <property type="term" value="F:NADP binding"/>
    <property type="evidence" value="ECO:0007669"/>
    <property type="project" value="UniProtKB-UniRule"/>
</dbReference>
<evidence type="ECO:0000256" key="9">
    <source>
        <dbReference type="ARBA" id="ARBA00022697"/>
    </source>
</evidence>
<dbReference type="NCBIfam" id="NF005144">
    <property type="entry name" value="PRK06598.1"/>
    <property type="match status" value="1"/>
</dbReference>
<dbReference type="Gene3D" id="3.40.50.720">
    <property type="entry name" value="NAD(P)-binding Rossmann-like Domain"/>
    <property type="match status" value="1"/>
</dbReference>
<keyword evidence="10 16" id="KW-0521">NADP</keyword>
<evidence type="ECO:0000256" key="17">
    <source>
        <dbReference type="PIRSR" id="PIRSR000148-1"/>
    </source>
</evidence>
<dbReference type="InterPro" id="IPR012080">
    <property type="entry name" value="Asp_semialdehyde_DH"/>
</dbReference>
<dbReference type="InterPro" id="IPR000319">
    <property type="entry name" value="Asp-semialdehyde_DH_CS"/>
</dbReference>
<dbReference type="NCBIfam" id="TIGR01745">
    <property type="entry name" value="asd_gamma"/>
    <property type="match status" value="1"/>
</dbReference>
<evidence type="ECO:0000256" key="16">
    <source>
        <dbReference type="HAMAP-Rule" id="MF_02121"/>
    </source>
</evidence>
<dbReference type="PANTHER" id="PTHR46278:SF4">
    <property type="entry name" value="ASPARTATE-SEMIALDEHYDE DEHYDROGENASE"/>
    <property type="match status" value="1"/>
</dbReference>
<dbReference type="CDD" id="cd23938">
    <property type="entry name" value="ASADH_C_bac_like"/>
    <property type="match status" value="1"/>
</dbReference>
<dbReference type="AlphaFoldDB" id="A0A7V1GGY8"/>
<dbReference type="UniPathway" id="UPA00050">
    <property type="reaction ID" value="UER00463"/>
</dbReference>
<comment type="similarity">
    <text evidence="5 16">Belongs to the aspartate-semialdehyde dehydrogenase family.</text>
</comment>
<evidence type="ECO:0000256" key="8">
    <source>
        <dbReference type="ARBA" id="ARBA00022605"/>
    </source>
</evidence>
<evidence type="ECO:0000256" key="13">
    <source>
        <dbReference type="ARBA" id="ARBA00023154"/>
    </source>
</evidence>
<dbReference type="SUPFAM" id="SSF51735">
    <property type="entry name" value="NAD(P)-binding Rossmann-fold domains"/>
    <property type="match status" value="1"/>
</dbReference>
<feature type="binding site" evidence="16">
    <location>
        <begin position="173"/>
        <end position="174"/>
    </location>
    <ligand>
        <name>NADP(+)</name>
        <dbReference type="ChEBI" id="CHEBI:58349"/>
    </ligand>
</feature>
<dbReference type="PIRSF" id="PIRSF000148">
    <property type="entry name" value="ASA_dh"/>
    <property type="match status" value="1"/>
</dbReference>